<organism evidence="2 3">
    <name type="scientific">Streptomyces alboflavus</name>
    <dbReference type="NCBI Taxonomy" id="67267"/>
    <lineage>
        <taxon>Bacteria</taxon>
        <taxon>Bacillati</taxon>
        <taxon>Actinomycetota</taxon>
        <taxon>Actinomycetes</taxon>
        <taxon>Kitasatosporales</taxon>
        <taxon>Streptomycetaceae</taxon>
        <taxon>Streptomyces</taxon>
    </lineage>
</organism>
<dbReference type="STRING" id="67267.GCA_000716675_05082"/>
<keyword evidence="3" id="KW-1185">Reference proteome</keyword>
<feature type="region of interest" description="Disordered" evidence="1">
    <location>
        <begin position="1"/>
        <end position="24"/>
    </location>
</feature>
<dbReference type="eggNOG" id="ENOG5031MDK">
    <property type="taxonomic scope" value="Bacteria"/>
</dbReference>
<dbReference type="OrthoDB" id="4176998at2"/>
<evidence type="ECO:0000313" key="3">
    <source>
        <dbReference type="Proteomes" id="UP000195880"/>
    </source>
</evidence>
<accession>A0A1Z1WD01</accession>
<protein>
    <submittedName>
        <fullName evidence="2">Uncharacterized protein</fullName>
    </submittedName>
</protein>
<evidence type="ECO:0000256" key="1">
    <source>
        <dbReference type="SAM" id="MobiDB-lite"/>
    </source>
</evidence>
<evidence type="ECO:0000313" key="2">
    <source>
        <dbReference type="EMBL" id="ARX84324.1"/>
    </source>
</evidence>
<feature type="compositionally biased region" description="Polar residues" evidence="1">
    <location>
        <begin position="1"/>
        <end position="14"/>
    </location>
</feature>
<dbReference type="AlphaFoldDB" id="A0A1Z1WD01"/>
<dbReference type="Proteomes" id="UP000195880">
    <property type="component" value="Chromosome"/>
</dbReference>
<gene>
    <name evidence="2" type="ORF">SMD44_03762</name>
</gene>
<dbReference type="KEGG" id="salf:SMD44_03762"/>
<dbReference type="EMBL" id="CP021748">
    <property type="protein sequence ID" value="ARX84324.1"/>
    <property type="molecule type" value="Genomic_DNA"/>
</dbReference>
<sequence length="168" mass="17816">MVGIESGQQRQGRTGTHRTEGELRRRAGLADAAAGVAPGEADAWARAARIERFRCVIYLCGAAHTDMAAPRAECTEYAEAFGWEITDVIEEYAGLLPPHGRPGLGRAVACVNSRTAGAVLTAWRSMISPVAQEFDEVAREIERAGGFLHVKEPARGGPGGVTTGRDAS</sequence>
<proteinExistence type="predicted"/>
<dbReference type="RefSeq" id="WP_087884610.1">
    <property type="nucleotide sequence ID" value="NZ_CP021748.1"/>
</dbReference>
<reference evidence="2 3" key="1">
    <citation type="submission" date="2017-05" db="EMBL/GenBank/DDBJ databases">
        <title>Streptomyces alboflavus Genome sequencing and assembly.</title>
        <authorList>
            <person name="Wang Y."/>
            <person name="Du B."/>
            <person name="Ding Y."/>
            <person name="Liu H."/>
            <person name="Hou Q."/>
            <person name="Liu K."/>
            <person name="Wang C."/>
            <person name="Yao L."/>
        </authorList>
    </citation>
    <scope>NUCLEOTIDE SEQUENCE [LARGE SCALE GENOMIC DNA]</scope>
    <source>
        <strain evidence="2 3">MDJK44</strain>
    </source>
</reference>
<name>A0A1Z1WD01_9ACTN</name>